<organism evidence="2 3">
    <name type="scientific">Cupriavidus pauculus</name>
    <dbReference type="NCBI Taxonomy" id="82633"/>
    <lineage>
        <taxon>Bacteria</taxon>
        <taxon>Pseudomonadati</taxon>
        <taxon>Pseudomonadota</taxon>
        <taxon>Betaproteobacteria</taxon>
        <taxon>Burkholderiales</taxon>
        <taxon>Burkholderiaceae</taxon>
        <taxon>Cupriavidus</taxon>
    </lineage>
</organism>
<dbReference type="EMBL" id="CP044067">
    <property type="protein sequence ID" value="QET04834.1"/>
    <property type="molecule type" value="Genomic_DNA"/>
</dbReference>
<dbReference type="Proteomes" id="UP000322822">
    <property type="component" value="Chromosome 2"/>
</dbReference>
<dbReference type="SUPFAM" id="SSF69118">
    <property type="entry name" value="AhpD-like"/>
    <property type="match status" value="1"/>
</dbReference>
<feature type="domain" description="Carboxymuconolactone decarboxylase-like" evidence="1">
    <location>
        <begin position="42"/>
        <end position="110"/>
    </location>
</feature>
<dbReference type="OrthoDB" id="5987308at2"/>
<dbReference type="PANTHER" id="PTHR34846">
    <property type="entry name" value="4-CARBOXYMUCONOLACTONE DECARBOXYLASE FAMILY PROTEIN (AFU_ORTHOLOGUE AFUA_6G11590)"/>
    <property type="match status" value="1"/>
</dbReference>
<dbReference type="Gene3D" id="1.20.1290.10">
    <property type="entry name" value="AhpD-like"/>
    <property type="match status" value="1"/>
</dbReference>
<protein>
    <submittedName>
        <fullName evidence="2">Carboxymuconolactone decarboxylase family protein</fullName>
    </submittedName>
</protein>
<proteinExistence type="predicted"/>
<dbReference type="InterPro" id="IPR003779">
    <property type="entry name" value="CMD-like"/>
</dbReference>
<evidence type="ECO:0000313" key="2">
    <source>
        <dbReference type="EMBL" id="QET04834.1"/>
    </source>
</evidence>
<dbReference type="AlphaFoldDB" id="A0A5P2HB59"/>
<accession>A0A5P2HB59</accession>
<name>A0A5P2HB59_9BURK</name>
<evidence type="ECO:0000259" key="1">
    <source>
        <dbReference type="Pfam" id="PF02627"/>
    </source>
</evidence>
<dbReference type="RefSeq" id="WP_150374897.1">
    <property type="nucleotide sequence ID" value="NZ_CP044067.1"/>
</dbReference>
<evidence type="ECO:0000313" key="3">
    <source>
        <dbReference type="Proteomes" id="UP000322822"/>
    </source>
</evidence>
<dbReference type="GO" id="GO:0051920">
    <property type="term" value="F:peroxiredoxin activity"/>
    <property type="evidence" value="ECO:0007669"/>
    <property type="project" value="InterPro"/>
</dbReference>
<dbReference type="PANTHER" id="PTHR34846:SF11">
    <property type="entry name" value="4-CARBOXYMUCONOLACTONE DECARBOXYLASE FAMILY PROTEIN (AFU_ORTHOLOGUE AFUA_6G11590)"/>
    <property type="match status" value="1"/>
</dbReference>
<sequence>MTRIPPLQPAEMNDDQRAVHAAIVAGPRGQVRGPLAVWLHRPGLAATAQALGQYCRYDSSLPQRLSELAILVMGQFWRAEFEWWAHKPIALKAGVDEAVVEALRTGAEPAFSREDEATVYAVVRSLNEAHRIPAPLYDRAIAVLGNDAVIDLVGLAGYYTLISMTVNAFEVMPPDGEPLAFDTTPAR</sequence>
<reference evidence="2 3" key="1">
    <citation type="submission" date="2019-09" db="EMBL/GenBank/DDBJ databases">
        <title>FDA dAtabase for Regulatory Grade micrObial Sequences (FDA-ARGOS): Supporting development and validation of Infectious Disease Dx tests.</title>
        <authorList>
            <person name="Sciortino C."/>
            <person name="Tallon L."/>
            <person name="Sadzewicz L."/>
            <person name="Vavikolanu K."/>
            <person name="Mehta A."/>
            <person name="Aluvathingal J."/>
            <person name="Nadendla S."/>
            <person name="Nandy P."/>
            <person name="Geyer C."/>
            <person name="Yan Y."/>
            <person name="Sichtig H."/>
        </authorList>
    </citation>
    <scope>NUCLEOTIDE SEQUENCE [LARGE SCALE GENOMIC DNA]</scope>
    <source>
        <strain evidence="2 3">FDAARGOS_664</strain>
    </source>
</reference>
<gene>
    <name evidence="2" type="ORF">FOB72_22405</name>
</gene>
<dbReference type="InterPro" id="IPR029032">
    <property type="entry name" value="AhpD-like"/>
</dbReference>
<dbReference type="Pfam" id="PF02627">
    <property type="entry name" value="CMD"/>
    <property type="match status" value="1"/>
</dbReference>